<accession>A0ABR3Z1U8</accession>
<dbReference type="EMBL" id="JAWCUI010000034">
    <property type="protein sequence ID" value="KAL1894257.1"/>
    <property type="molecule type" value="Genomic_DNA"/>
</dbReference>
<comment type="caution">
    <text evidence="7">The sequence shown here is derived from an EMBL/GenBank/DDBJ whole genome shotgun (WGS) entry which is preliminary data.</text>
</comment>
<evidence type="ECO:0000256" key="3">
    <source>
        <dbReference type="ARBA" id="ARBA00023015"/>
    </source>
</evidence>
<protein>
    <submittedName>
        <fullName evidence="7">Uncharacterized protein</fullName>
    </submittedName>
</protein>
<keyword evidence="4" id="KW-0804">Transcription</keyword>
<reference evidence="7 8" key="1">
    <citation type="journal article" date="2024" name="IMA Fungus">
        <title>IMA Genome - F19 : A genome assembly and annotation guide to empower mycologists, including annotated draft genome sequences of Ceratocystis pirilliformis, Diaporthe australafricana, Fusarium ophioides, Paecilomyces lecythidis, and Sporothrix stenoceras.</title>
        <authorList>
            <person name="Aylward J."/>
            <person name="Wilson A.M."/>
            <person name="Visagie C.M."/>
            <person name="Spraker J."/>
            <person name="Barnes I."/>
            <person name="Buitendag C."/>
            <person name="Ceriani C."/>
            <person name="Del Mar Angel L."/>
            <person name="du Plessis D."/>
            <person name="Fuchs T."/>
            <person name="Gasser K."/>
            <person name="Kramer D."/>
            <person name="Li W."/>
            <person name="Munsamy K."/>
            <person name="Piso A."/>
            <person name="Price J.L."/>
            <person name="Sonnekus B."/>
            <person name="Thomas C."/>
            <person name="van der Nest A."/>
            <person name="van Dijk A."/>
            <person name="van Heerden A."/>
            <person name="van Vuuren N."/>
            <person name="Yilmaz N."/>
            <person name="Duong T.A."/>
            <person name="van der Merwe N.A."/>
            <person name="Wingfield M.J."/>
            <person name="Wingfield B.D."/>
        </authorList>
    </citation>
    <scope>NUCLEOTIDE SEQUENCE [LARGE SCALE GENOMIC DNA]</scope>
    <source>
        <strain evidence="7 8">CMW 5346</strain>
    </source>
</reference>
<organism evidence="7 8">
    <name type="scientific">Sporothrix stenoceras</name>
    <dbReference type="NCBI Taxonomy" id="5173"/>
    <lineage>
        <taxon>Eukaryota</taxon>
        <taxon>Fungi</taxon>
        <taxon>Dikarya</taxon>
        <taxon>Ascomycota</taxon>
        <taxon>Pezizomycotina</taxon>
        <taxon>Sordariomycetes</taxon>
        <taxon>Sordariomycetidae</taxon>
        <taxon>Ophiostomatales</taxon>
        <taxon>Ophiostomataceae</taxon>
        <taxon>Sporothrix</taxon>
    </lineage>
</organism>
<evidence type="ECO:0000256" key="5">
    <source>
        <dbReference type="ARBA" id="ARBA00023242"/>
    </source>
</evidence>
<keyword evidence="8" id="KW-1185">Reference proteome</keyword>
<keyword evidence="5" id="KW-0539">Nucleus</keyword>
<evidence type="ECO:0000313" key="8">
    <source>
        <dbReference type="Proteomes" id="UP001583186"/>
    </source>
</evidence>
<evidence type="ECO:0000256" key="4">
    <source>
        <dbReference type="ARBA" id="ARBA00023163"/>
    </source>
</evidence>
<feature type="compositionally biased region" description="Low complexity" evidence="6">
    <location>
        <begin position="126"/>
        <end position="172"/>
    </location>
</feature>
<feature type="region of interest" description="Disordered" evidence="6">
    <location>
        <begin position="117"/>
        <end position="172"/>
    </location>
</feature>
<dbReference type="Pfam" id="PF06179">
    <property type="entry name" value="Med22"/>
    <property type="match status" value="1"/>
</dbReference>
<comment type="subcellular location">
    <subcellularLocation>
        <location evidence="1">Nucleus</location>
    </subcellularLocation>
</comment>
<evidence type="ECO:0000256" key="2">
    <source>
        <dbReference type="ARBA" id="ARBA00005942"/>
    </source>
</evidence>
<keyword evidence="3" id="KW-0805">Transcription regulation</keyword>
<proteinExistence type="inferred from homology"/>
<dbReference type="InterPro" id="IPR009332">
    <property type="entry name" value="Med22"/>
</dbReference>
<name>A0ABR3Z1U8_9PEZI</name>
<dbReference type="Proteomes" id="UP001583186">
    <property type="component" value="Unassembled WGS sequence"/>
</dbReference>
<gene>
    <name evidence="7" type="ORF">Sste5346_006043</name>
</gene>
<comment type="similarity">
    <text evidence="2">Belongs to the Mediator complex subunit 22 family.</text>
</comment>
<evidence type="ECO:0000256" key="6">
    <source>
        <dbReference type="SAM" id="MobiDB-lite"/>
    </source>
</evidence>
<evidence type="ECO:0000313" key="7">
    <source>
        <dbReference type="EMBL" id="KAL1894257.1"/>
    </source>
</evidence>
<evidence type="ECO:0000256" key="1">
    <source>
        <dbReference type="ARBA" id="ARBA00004123"/>
    </source>
</evidence>
<sequence length="172" mass="18504">MAAPGANSGDKYNDLLDRESQLIADYTQHARDLVKAATSRISNRSTIGEAAANRLKIDAEVAGLLRTAENLCTLTRRIRELWIVGALRASGAGDAEAESKIRSDVAPLLAQLEGMQQATRTRDLGKYGTYQTTPTGGPVPQQQSQHSQQSQQTQQTSQQSQSQPPTSETAAP</sequence>